<dbReference type="PANTHER" id="PTHR30535">
    <property type="entry name" value="VITAMIN B12-BINDING PROTEIN"/>
    <property type="match status" value="1"/>
</dbReference>
<comment type="caution">
    <text evidence="2">The sequence shown here is derived from an EMBL/GenBank/DDBJ whole genome shotgun (WGS) entry which is preliminary data.</text>
</comment>
<dbReference type="SUPFAM" id="SSF53807">
    <property type="entry name" value="Helical backbone' metal receptor"/>
    <property type="match status" value="1"/>
</dbReference>
<dbReference type="InterPro" id="IPR050902">
    <property type="entry name" value="ABC_Transporter_SBP"/>
</dbReference>
<accession>A0ABS2D8U2</accession>
<evidence type="ECO:0000259" key="1">
    <source>
        <dbReference type="Pfam" id="PF01497"/>
    </source>
</evidence>
<dbReference type="PANTHER" id="PTHR30535:SF34">
    <property type="entry name" value="MOLYBDATE-BINDING PROTEIN MOLA"/>
    <property type="match status" value="1"/>
</dbReference>
<dbReference type="InterPro" id="IPR002491">
    <property type="entry name" value="ABC_transptr_periplasmic_BD"/>
</dbReference>
<gene>
    <name evidence="2" type="ORF">ILT43_09160</name>
</gene>
<dbReference type="RefSeq" id="WP_204198649.1">
    <property type="nucleotide sequence ID" value="NZ_JAFEMC010000002.1"/>
</dbReference>
<dbReference type="Gene3D" id="3.40.50.1980">
    <property type="entry name" value="Nitrogenase molybdenum iron protein domain"/>
    <property type="match status" value="2"/>
</dbReference>
<organism evidence="2 3">
    <name type="scientific">Sphingomonas longa</name>
    <dbReference type="NCBI Taxonomy" id="2778730"/>
    <lineage>
        <taxon>Bacteria</taxon>
        <taxon>Pseudomonadati</taxon>
        <taxon>Pseudomonadota</taxon>
        <taxon>Alphaproteobacteria</taxon>
        <taxon>Sphingomonadales</taxon>
        <taxon>Sphingomonadaceae</taxon>
        <taxon>Sphingomonas</taxon>
    </lineage>
</organism>
<evidence type="ECO:0000313" key="2">
    <source>
        <dbReference type="EMBL" id="MBM6576541.1"/>
    </source>
</evidence>
<keyword evidence="3" id="KW-1185">Reference proteome</keyword>
<name>A0ABS2D8U2_9SPHN</name>
<evidence type="ECO:0000313" key="3">
    <source>
        <dbReference type="Proteomes" id="UP000763641"/>
    </source>
</evidence>
<dbReference type="EMBL" id="JAFEMC010000002">
    <property type="protein sequence ID" value="MBM6576541.1"/>
    <property type="molecule type" value="Genomic_DNA"/>
</dbReference>
<dbReference type="Proteomes" id="UP000763641">
    <property type="component" value="Unassembled WGS sequence"/>
</dbReference>
<protein>
    <submittedName>
        <fullName evidence="2">ABC transporter substrate-binding protein</fullName>
    </submittedName>
</protein>
<feature type="domain" description="Fe/B12 periplasmic-binding" evidence="1">
    <location>
        <begin position="20"/>
        <end position="223"/>
    </location>
</feature>
<proteinExistence type="predicted"/>
<reference evidence="2 3" key="1">
    <citation type="submission" date="2020-12" db="EMBL/GenBank/DDBJ databases">
        <title>Sphingomonas sp.</title>
        <authorList>
            <person name="Kim M.K."/>
        </authorList>
    </citation>
    <scope>NUCLEOTIDE SEQUENCE [LARGE SCALE GENOMIC DNA]</scope>
    <source>
        <strain evidence="2 3">BT552</strain>
    </source>
</reference>
<sequence>MAAVLPLLAIGATPARPPRIVSINPCIDAVLMQVADRSQIAAISHYSQDVRATSIPVALANRFKATSGTAEEVVALRPDLVLSGAHVAPSTIAALKRMNISLIQYPVPETVAESVAQVRDIAVKTGHAARGEALATRIAAAATHLHGAAVPALIWQGGGLVPGTGTLADDLLARAAFRNMSAVYGLKQWDVLPLEYLIAKPPRVLFSVGAAEVGGDRMTSHRAVRDLTKHIVVAPYPTRLLSCGGPTIIDAMRVLKSTRAGIRA</sequence>
<dbReference type="Pfam" id="PF01497">
    <property type="entry name" value="Peripla_BP_2"/>
    <property type="match status" value="1"/>
</dbReference>